<dbReference type="PANTHER" id="PTHR24256">
    <property type="entry name" value="TRYPTASE-RELATED"/>
    <property type="match status" value="1"/>
</dbReference>
<dbReference type="InterPro" id="IPR001254">
    <property type="entry name" value="Trypsin_dom"/>
</dbReference>
<feature type="signal peptide" evidence="10">
    <location>
        <begin position="1"/>
        <end position="31"/>
    </location>
</feature>
<dbReference type="InterPro" id="IPR022700">
    <property type="entry name" value="CLIP"/>
</dbReference>
<dbReference type="PRINTS" id="PR00722">
    <property type="entry name" value="CHYMOTRYPSIN"/>
</dbReference>
<keyword evidence="9" id="KW-0720">Serine protease</keyword>
<dbReference type="AlphaFoldDB" id="A0A084VFL9"/>
<name>A0A084VFL9_ANOSI</name>
<dbReference type="VEuPathDB" id="VectorBase:ASIC003921"/>
<organism evidence="13">
    <name type="scientific">Anopheles sinensis</name>
    <name type="common">Mosquito</name>
    <dbReference type="NCBI Taxonomy" id="74873"/>
    <lineage>
        <taxon>Eukaryota</taxon>
        <taxon>Metazoa</taxon>
        <taxon>Ecdysozoa</taxon>
        <taxon>Arthropoda</taxon>
        <taxon>Hexapoda</taxon>
        <taxon>Insecta</taxon>
        <taxon>Pterygota</taxon>
        <taxon>Neoptera</taxon>
        <taxon>Endopterygota</taxon>
        <taxon>Diptera</taxon>
        <taxon>Nematocera</taxon>
        <taxon>Culicoidea</taxon>
        <taxon>Culicidae</taxon>
        <taxon>Anophelinae</taxon>
        <taxon>Anopheles</taxon>
    </lineage>
</organism>
<dbReference type="STRING" id="74873.A0A084VFL9"/>
<dbReference type="OrthoDB" id="6357057at2759"/>
<dbReference type="GO" id="GO:0006508">
    <property type="term" value="P:proteolysis"/>
    <property type="evidence" value="ECO:0007669"/>
    <property type="project" value="UniProtKB-KW"/>
</dbReference>
<evidence type="ECO:0000313" key="15">
    <source>
        <dbReference type="Proteomes" id="UP000030765"/>
    </source>
</evidence>
<evidence type="ECO:0000313" key="13">
    <source>
        <dbReference type="EMBL" id="KFB36763.1"/>
    </source>
</evidence>
<gene>
    <name evidence="13" type="ORF">ZHAS_00003921</name>
</gene>
<dbReference type="SUPFAM" id="SSF50494">
    <property type="entry name" value="Trypsin-like serine proteases"/>
    <property type="match status" value="1"/>
</dbReference>
<keyword evidence="15" id="KW-1185">Reference proteome</keyword>
<evidence type="ECO:0000256" key="4">
    <source>
        <dbReference type="ARBA" id="ARBA00022729"/>
    </source>
</evidence>
<evidence type="ECO:0000259" key="11">
    <source>
        <dbReference type="PROSITE" id="PS50240"/>
    </source>
</evidence>
<dbReference type="InterPro" id="IPR009003">
    <property type="entry name" value="Peptidase_S1_PA"/>
</dbReference>
<evidence type="ECO:0000256" key="8">
    <source>
        <dbReference type="ARBA" id="ARBA00024195"/>
    </source>
</evidence>
<keyword evidence="9" id="KW-0645">Protease</keyword>
<evidence type="ECO:0000256" key="5">
    <source>
        <dbReference type="ARBA" id="ARBA00022859"/>
    </source>
</evidence>
<evidence type="ECO:0000256" key="1">
    <source>
        <dbReference type="ARBA" id="ARBA00004613"/>
    </source>
</evidence>
<evidence type="ECO:0000256" key="9">
    <source>
        <dbReference type="RuleBase" id="RU363034"/>
    </source>
</evidence>
<dbReference type="VEuPathDB" id="VectorBase:ASIS006303"/>
<dbReference type="InterPro" id="IPR043504">
    <property type="entry name" value="Peptidase_S1_PA_chymotrypsin"/>
</dbReference>
<evidence type="ECO:0000256" key="2">
    <source>
        <dbReference type="ARBA" id="ARBA00022525"/>
    </source>
</evidence>
<dbReference type="Pfam" id="PF00089">
    <property type="entry name" value="Trypsin"/>
    <property type="match status" value="1"/>
</dbReference>
<keyword evidence="7" id="KW-0325">Glycoprotein</keyword>
<dbReference type="InterPro" id="IPR051487">
    <property type="entry name" value="Ser/Thr_Proteases_Immune/Dev"/>
</dbReference>
<feature type="domain" description="Peptidase S1" evidence="11">
    <location>
        <begin position="115"/>
        <end position="373"/>
    </location>
</feature>
<dbReference type="Gene3D" id="2.40.10.10">
    <property type="entry name" value="Trypsin-like serine proteases"/>
    <property type="match status" value="1"/>
</dbReference>
<reference evidence="13 15" key="1">
    <citation type="journal article" date="2014" name="BMC Genomics">
        <title>Genome sequence of Anopheles sinensis provides insight into genetics basis of mosquito competence for malaria parasites.</title>
        <authorList>
            <person name="Zhou D."/>
            <person name="Zhang D."/>
            <person name="Ding G."/>
            <person name="Shi L."/>
            <person name="Hou Q."/>
            <person name="Ye Y."/>
            <person name="Xu Y."/>
            <person name="Zhou H."/>
            <person name="Xiong C."/>
            <person name="Li S."/>
            <person name="Yu J."/>
            <person name="Hong S."/>
            <person name="Yu X."/>
            <person name="Zou P."/>
            <person name="Chen C."/>
            <person name="Chang X."/>
            <person name="Wang W."/>
            <person name="Lv Y."/>
            <person name="Sun Y."/>
            <person name="Ma L."/>
            <person name="Shen B."/>
            <person name="Zhu C."/>
        </authorList>
    </citation>
    <scope>NUCLEOTIDE SEQUENCE [LARGE SCALE GENOMIC DNA]</scope>
</reference>
<sequence length="381" mass="41483">MFPTGCAAIAGSCKTVQILFTLVLTSCVAEGFIEEKFEGDPCTLESGAEGVCQRAESCSWLGQAVRKHQTIVHCGFEREVPIVCCAKIDSAVPAELAIKACKNIEGVHSSLAYHILGGVEAKDGEIPFIAALGFPRDNAGPNESPYVWRCGSSLITPTFLLTAAHCVKNDPPKVARMGTLNLLATEPTDAIQDRSVKHIIPHPSYDRPKRYNDIALVEVDSSFQFESTVRPVCLATGLADRDVNEHLRAAGWGMTEFRAQSPEALFVTNLTTVSVGKCREQYDGLKQVKRRALPNGIRFSQYCAVGVSTSETERSDTCEGDSGGPLYYIENSDGEQKYFLLGVISFGLNCGSSLPSVYTRVAFYLDWIATHVWPEGVVSKR</sequence>
<dbReference type="GO" id="GO:0004252">
    <property type="term" value="F:serine-type endopeptidase activity"/>
    <property type="evidence" value="ECO:0007669"/>
    <property type="project" value="InterPro"/>
</dbReference>
<dbReference type="GO" id="GO:0005576">
    <property type="term" value="C:extracellular region"/>
    <property type="evidence" value="ECO:0007669"/>
    <property type="project" value="UniProtKB-SubCell"/>
</dbReference>
<accession>A0A084VFL9</accession>
<feature type="domain" description="Clip" evidence="12">
    <location>
        <begin position="41"/>
        <end position="85"/>
    </location>
</feature>
<dbReference type="EMBL" id="KE524793">
    <property type="protein sequence ID" value="KFB36763.1"/>
    <property type="molecule type" value="Genomic_DNA"/>
</dbReference>
<dbReference type="PROSITE" id="PS00135">
    <property type="entry name" value="TRYPSIN_SER"/>
    <property type="match status" value="1"/>
</dbReference>
<proteinExistence type="inferred from homology"/>
<dbReference type="EnsemblMetazoa" id="ASIC003921-RA">
    <property type="protein sequence ID" value="ASIC003921-PA"/>
    <property type="gene ID" value="ASIC003921"/>
</dbReference>
<evidence type="ECO:0000256" key="7">
    <source>
        <dbReference type="ARBA" id="ARBA00023180"/>
    </source>
</evidence>
<keyword evidence="4 10" id="KW-0732">Signal</keyword>
<dbReference type="SMART" id="SM00020">
    <property type="entry name" value="Tryp_SPc"/>
    <property type="match status" value="1"/>
</dbReference>
<evidence type="ECO:0000256" key="10">
    <source>
        <dbReference type="SAM" id="SignalP"/>
    </source>
</evidence>
<keyword evidence="3" id="KW-0399">Innate immunity</keyword>
<dbReference type="InterPro" id="IPR001314">
    <property type="entry name" value="Peptidase_S1A"/>
</dbReference>
<evidence type="ECO:0000313" key="14">
    <source>
        <dbReference type="EnsemblMetazoa" id="ASIC003921-PA"/>
    </source>
</evidence>
<evidence type="ECO:0000256" key="6">
    <source>
        <dbReference type="ARBA" id="ARBA00023157"/>
    </source>
</evidence>
<comment type="similarity">
    <text evidence="8">Belongs to the peptidase S1 family. CLIP subfamily.</text>
</comment>
<dbReference type="PROSITE" id="PS00134">
    <property type="entry name" value="TRYPSIN_HIS"/>
    <property type="match status" value="1"/>
</dbReference>
<dbReference type="PROSITE" id="PS50240">
    <property type="entry name" value="TRYPSIN_DOM"/>
    <property type="match status" value="1"/>
</dbReference>
<dbReference type="GO" id="GO:0045087">
    <property type="term" value="P:innate immune response"/>
    <property type="evidence" value="ECO:0007669"/>
    <property type="project" value="UniProtKB-KW"/>
</dbReference>
<dbReference type="Proteomes" id="UP000030765">
    <property type="component" value="Unassembled WGS sequence"/>
</dbReference>
<dbReference type="OMA" id="DWIATHV"/>
<dbReference type="InterPro" id="IPR033116">
    <property type="entry name" value="TRYPSIN_SER"/>
</dbReference>
<dbReference type="InterPro" id="IPR018114">
    <property type="entry name" value="TRYPSIN_HIS"/>
</dbReference>
<dbReference type="EMBL" id="ATLV01012447">
    <property type="status" value="NOT_ANNOTATED_CDS"/>
    <property type="molecule type" value="Genomic_DNA"/>
</dbReference>
<reference evidence="14" key="2">
    <citation type="submission" date="2020-05" db="UniProtKB">
        <authorList>
            <consortium name="EnsemblMetazoa"/>
        </authorList>
    </citation>
    <scope>IDENTIFICATION</scope>
</reference>
<dbReference type="FunFam" id="2.40.10.10:FF:000068">
    <property type="entry name" value="transmembrane protease serine 2"/>
    <property type="match status" value="1"/>
</dbReference>
<dbReference type="SMART" id="SM00680">
    <property type="entry name" value="CLIP"/>
    <property type="match status" value="1"/>
</dbReference>
<evidence type="ECO:0000259" key="12">
    <source>
        <dbReference type="PROSITE" id="PS51888"/>
    </source>
</evidence>
<keyword evidence="5" id="KW-0391">Immunity</keyword>
<keyword evidence="2" id="KW-0964">Secreted</keyword>
<dbReference type="CDD" id="cd00190">
    <property type="entry name" value="Tryp_SPc"/>
    <property type="match status" value="1"/>
</dbReference>
<dbReference type="PROSITE" id="PS51888">
    <property type="entry name" value="CLIP"/>
    <property type="match status" value="1"/>
</dbReference>
<keyword evidence="6" id="KW-1015">Disulfide bond</keyword>
<protein>
    <submittedName>
        <fullName evidence="13">AGAP000571-PA-like protein</fullName>
    </submittedName>
</protein>
<evidence type="ECO:0000256" key="3">
    <source>
        <dbReference type="ARBA" id="ARBA00022588"/>
    </source>
</evidence>
<feature type="chain" id="PRO_5001783631" evidence="10">
    <location>
        <begin position="32"/>
        <end position="381"/>
    </location>
</feature>
<keyword evidence="9" id="KW-0378">Hydrolase</keyword>
<comment type="subcellular location">
    <subcellularLocation>
        <location evidence="1">Secreted</location>
    </subcellularLocation>
</comment>